<dbReference type="Gene3D" id="3.40.50.10420">
    <property type="entry name" value="NagB/RpiA/CoA transferase-like"/>
    <property type="match status" value="1"/>
</dbReference>
<reference evidence="2 3" key="1">
    <citation type="submission" date="2019-09" db="EMBL/GenBank/DDBJ databases">
        <authorList>
            <person name="Valk L.C."/>
        </authorList>
    </citation>
    <scope>NUCLEOTIDE SEQUENCE [LARGE SCALE GENOMIC DNA]</scope>
    <source>
        <strain evidence="2">GalUA</strain>
    </source>
</reference>
<dbReference type="OrthoDB" id="9809147at2"/>
<dbReference type="EMBL" id="WAGX01000004">
    <property type="protein sequence ID" value="KAB1439725.1"/>
    <property type="molecule type" value="Genomic_DNA"/>
</dbReference>
<dbReference type="InterPro" id="IPR024185">
    <property type="entry name" value="FTHF_cligase-like_sf"/>
</dbReference>
<accession>A0A7V7QMN1</accession>
<gene>
    <name evidence="2" type="ORF">F7O84_04880</name>
</gene>
<evidence type="ECO:0000313" key="2">
    <source>
        <dbReference type="EMBL" id="KAB1439725.1"/>
    </source>
</evidence>
<evidence type="ECO:0000313" key="3">
    <source>
        <dbReference type="Proteomes" id="UP000461768"/>
    </source>
</evidence>
<comment type="caution">
    <text evidence="2">The sequence shown here is derived from an EMBL/GenBank/DDBJ whole genome shotgun (WGS) entry which is preliminary data.</text>
</comment>
<proteinExistence type="predicted"/>
<feature type="domain" description="LUD" evidence="1">
    <location>
        <begin position="5"/>
        <end position="195"/>
    </location>
</feature>
<dbReference type="Pfam" id="PF02589">
    <property type="entry name" value="LUD_dom"/>
    <property type="match status" value="1"/>
</dbReference>
<dbReference type="Proteomes" id="UP000461768">
    <property type="component" value="Unassembled WGS sequence"/>
</dbReference>
<evidence type="ECO:0000259" key="1">
    <source>
        <dbReference type="Pfam" id="PF02589"/>
    </source>
</evidence>
<dbReference type="PANTHER" id="PTHR36179">
    <property type="entry name" value="LUD_DOM DOMAIN-CONTAINING PROTEIN"/>
    <property type="match status" value="1"/>
</dbReference>
<dbReference type="PANTHER" id="PTHR36179:SF2">
    <property type="entry name" value="LUD DOMAIN-CONTAINING PROTEIN"/>
    <property type="match status" value="1"/>
</dbReference>
<organism evidence="2 3">
    <name type="scientific">Candidatus Galacturonatibacter soehngenii</name>
    <dbReference type="NCBI Taxonomy" id="2307010"/>
    <lineage>
        <taxon>Bacteria</taxon>
        <taxon>Bacillati</taxon>
        <taxon>Bacillota</taxon>
        <taxon>Clostridia</taxon>
        <taxon>Lachnospirales</taxon>
        <taxon>Lachnospiraceae</taxon>
        <taxon>Candidatus Galacturonatibacter</taxon>
    </lineage>
</organism>
<dbReference type="InterPro" id="IPR003741">
    <property type="entry name" value="LUD_dom"/>
</dbReference>
<keyword evidence="3" id="KW-1185">Reference proteome</keyword>
<protein>
    <submittedName>
        <fullName evidence="2">Lactate utilization protein</fullName>
    </submittedName>
</protein>
<dbReference type="AlphaFoldDB" id="A0A7V7QMN1"/>
<sequence length="201" mass="22515">MEFTKLKTSLECLGYTVSEFNDAEEATKYLANQLSDRTIGIGGSVTVEEMKLYDALVSHNDVYWHMRLPENMSAMEVRKRANQSEFYISSVNGIAETGEIINIDNTGNRVSAISFGHDKVYLIIGENKVASSYEEALGRARNIAAPLNAKRLGVKTPCAIKGDKCYDCKSPQRICRNFSVLWEKPTGSEYEVILIHEKLGY</sequence>
<dbReference type="RefSeq" id="WP_151142521.1">
    <property type="nucleotide sequence ID" value="NZ_WAGX01000004.1"/>
</dbReference>
<name>A0A7V7QMN1_9FIRM</name>
<reference evidence="2 3" key="2">
    <citation type="submission" date="2020-02" db="EMBL/GenBank/DDBJ databases">
        <title>Candidatus Galacturonibacter soehngenii shows hetero-acetogenic catabolism of galacturonic acid but lacks a canonical carbon monoxide dehydrogenase/acetyl-CoA synthase complex.</title>
        <authorList>
            <person name="Diender M."/>
            <person name="Stouten G.R."/>
            <person name="Petersen J.F."/>
            <person name="Nielsen P.H."/>
            <person name="Dueholm M.S."/>
            <person name="Pronk J.T."/>
            <person name="Van Loosdrecht M.C.M."/>
        </authorList>
    </citation>
    <scope>NUCLEOTIDE SEQUENCE [LARGE SCALE GENOMIC DNA]</scope>
    <source>
        <strain evidence="2">GalUA</strain>
    </source>
</reference>